<protein>
    <submittedName>
        <fullName evidence="6">Cytochrome c-type biogenesis protein CcmF</fullName>
    </submittedName>
</protein>
<keyword evidence="3" id="KW-0472">Membrane</keyword>
<feature type="transmembrane region" description="Helical" evidence="3">
    <location>
        <begin position="205"/>
        <end position="223"/>
    </location>
</feature>
<dbReference type="GO" id="GO:0020037">
    <property type="term" value="F:heme binding"/>
    <property type="evidence" value="ECO:0007669"/>
    <property type="project" value="InterPro"/>
</dbReference>
<dbReference type="InterPro" id="IPR032523">
    <property type="entry name" value="CcmF_C"/>
</dbReference>
<accession>A0AAE3XQC5</accession>
<comment type="similarity">
    <text evidence="1">Belongs to the CcmF/CycK/Ccl1/NrfE/CcsA family.</text>
</comment>
<gene>
    <name evidence="6" type="ORF">HNQ88_003209</name>
</gene>
<feature type="transmembrane region" description="Helical" evidence="3">
    <location>
        <begin position="486"/>
        <end position="508"/>
    </location>
</feature>
<feature type="transmembrane region" description="Helical" evidence="3">
    <location>
        <begin position="378"/>
        <end position="396"/>
    </location>
</feature>
<dbReference type="Pfam" id="PF01578">
    <property type="entry name" value="Cytochrom_C_asm"/>
    <property type="match status" value="1"/>
</dbReference>
<proteinExistence type="inferred from homology"/>
<feature type="transmembrane region" description="Helical" evidence="3">
    <location>
        <begin position="429"/>
        <end position="449"/>
    </location>
</feature>
<feature type="transmembrane region" description="Helical" evidence="3">
    <location>
        <begin position="132"/>
        <end position="153"/>
    </location>
</feature>
<dbReference type="Pfam" id="PF16327">
    <property type="entry name" value="CcmF_C"/>
    <property type="match status" value="1"/>
</dbReference>
<feature type="transmembrane region" description="Helical" evidence="3">
    <location>
        <begin position="812"/>
        <end position="832"/>
    </location>
</feature>
<feature type="transmembrane region" description="Helical" evidence="3">
    <location>
        <begin position="338"/>
        <end position="358"/>
    </location>
</feature>
<sequence length="844" mass="95772">MEETLHTGIGAVGHLSVIIAFVTALLSTFSYYKATVGSSLEKKNEWLTNARVFFYTHIVSVMTIVVALFSIIYNHYFEYHYAYSHSSRNLPTHYMISCFWEGQEGSFILWLFWNAWLGLALIFTNKKWEAPVMTVFGAVQAFIASMILGVMIFDLKIGSSPFILLRDAMVAPIFETDPNFVPEDGTGLNPLLQNIWMVIHPPTLFLGYAAGLIPFAYCIAGLWQNKFKEWIRPALPWMIFATAILGLGIIMGAYWAYETLNFGGYWNWDPVENAVYIPWLIMVGAIHTMIVFKKSETALKTSIILVLSSFILILYSTFLTRSGVLGNASVHSFTDLGLSGQLLLYMMFFVIVSVALCIVKWKKIPTSDYEVSNYSREFWIFIGVTTLSLMSFQVLIPTSIPVWNAFLGFFGIESNLAAPADQIGFYTKYQLWFSIAVAILSGTGQFFYWKKMTKDQLVKDLAIPIVISLLISAIIIVSTVMNNMSYILLVTASVYSIVSNSKVLFSILKNSSIKLSGGSISHIGIAMMLIGILFSSGYSEVISLNNTGMLIFDDAPDDTMNKENVLLWINKPRKMGEYTLRYRGTFAEIEGAPGYVLKSDLDLTDDPFKVIAKKDIKFNKKTYFKKGDTLRTHPENTYYQVEYEGEDGEQFKLYPRAQINPSMGLLASPDIKTYATKDIYTHVSSVTDPNQEKEWSDEKEIESKIKDRFFLNDFVTVFDEMERLQFVDGVPLSQEDVAVKAKLRIFDNDRVYRAEPIFIIKDRQIGKVPAYIDDLGVRITLNKINPESGIMTFGLKTTMKDYIVMKAMSKPLINVLWIGTLVLMLGFIIAMYRRFQEYNKLEKS</sequence>
<keyword evidence="3" id="KW-1133">Transmembrane helix</keyword>
<dbReference type="AlphaFoldDB" id="A0AAE3XQC5"/>
<dbReference type="InterPro" id="IPR003567">
    <property type="entry name" value="Cyt_c_biogenesis"/>
</dbReference>
<evidence type="ECO:0000313" key="7">
    <source>
        <dbReference type="Proteomes" id="UP001185092"/>
    </source>
</evidence>
<dbReference type="GO" id="GO:0016020">
    <property type="term" value="C:membrane"/>
    <property type="evidence" value="ECO:0007669"/>
    <property type="project" value="InterPro"/>
</dbReference>
<feature type="transmembrane region" description="Helical" evidence="3">
    <location>
        <begin position="12"/>
        <end position="32"/>
    </location>
</feature>
<feature type="domain" description="Cytochrome c assembly protein" evidence="4">
    <location>
        <begin position="111"/>
        <end position="322"/>
    </location>
</feature>
<feature type="domain" description="Cytochrome c-type biogenesis protein CcmF C-terminal" evidence="5">
    <location>
        <begin position="344"/>
        <end position="540"/>
    </location>
</feature>
<reference evidence="6" key="1">
    <citation type="submission" date="2023-07" db="EMBL/GenBank/DDBJ databases">
        <title>Genomic Encyclopedia of Type Strains, Phase IV (KMG-IV): sequencing the most valuable type-strain genomes for metagenomic binning, comparative biology and taxonomic classification.</title>
        <authorList>
            <person name="Goeker M."/>
        </authorList>
    </citation>
    <scope>NUCLEOTIDE SEQUENCE</scope>
    <source>
        <strain evidence="6">DSM 26174</strain>
    </source>
</reference>
<dbReference type="Proteomes" id="UP001185092">
    <property type="component" value="Unassembled WGS sequence"/>
</dbReference>
<evidence type="ECO:0000313" key="6">
    <source>
        <dbReference type="EMBL" id="MDR6240143.1"/>
    </source>
</evidence>
<keyword evidence="3" id="KW-0812">Transmembrane</keyword>
<evidence type="ECO:0000256" key="3">
    <source>
        <dbReference type="SAM" id="Phobius"/>
    </source>
</evidence>
<evidence type="ECO:0000256" key="2">
    <source>
        <dbReference type="ARBA" id="ARBA00022748"/>
    </source>
</evidence>
<evidence type="ECO:0000259" key="5">
    <source>
        <dbReference type="Pfam" id="PF16327"/>
    </source>
</evidence>
<feature type="transmembrane region" description="Helical" evidence="3">
    <location>
        <begin position="461"/>
        <end position="480"/>
    </location>
</feature>
<dbReference type="PANTHER" id="PTHR43653:SF1">
    <property type="entry name" value="CYTOCHROME C-TYPE BIOGENESIS PROTEIN CCMF"/>
    <property type="match status" value="1"/>
</dbReference>
<name>A0AAE3XQC5_9BACT</name>
<organism evidence="6 7">
    <name type="scientific">Aureibacter tunicatorum</name>
    <dbReference type="NCBI Taxonomy" id="866807"/>
    <lineage>
        <taxon>Bacteria</taxon>
        <taxon>Pseudomonadati</taxon>
        <taxon>Bacteroidota</taxon>
        <taxon>Cytophagia</taxon>
        <taxon>Cytophagales</taxon>
        <taxon>Persicobacteraceae</taxon>
        <taxon>Aureibacter</taxon>
    </lineage>
</organism>
<feature type="transmembrane region" description="Helical" evidence="3">
    <location>
        <begin position="276"/>
        <end position="292"/>
    </location>
</feature>
<dbReference type="GO" id="GO:0015232">
    <property type="term" value="F:heme transmembrane transporter activity"/>
    <property type="evidence" value="ECO:0007669"/>
    <property type="project" value="InterPro"/>
</dbReference>
<feature type="transmembrane region" description="Helical" evidence="3">
    <location>
        <begin position="520"/>
        <end position="538"/>
    </location>
</feature>
<feature type="transmembrane region" description="Helical" evidence="3">
    <location>
        <begin position="52"/>
        <end position="73"/>
    </location>
</feature>
<feature type="transmembrane region" description="Helical" evidence="3">
    <location>
        <begin position="299"/>
        <end position="318"/>
    </location>
</feature>
<dbReference type="InterPro" id="IPR002541">
    <property type="entry name" value="Cyt_c_assembly"/>
</dbReference>
<feature type="transmembrane region" description="Helical" evidence="3">
    <location>
        <begin position="235"/>
        <end position="256"/>
    </location>
</feature>
<evidence type="ECO:0000259" key="4">
    <source>
        <dbReference type="Pfam" id="PF01578"/>
    </source>
</evidence>
<dbReference type="GO" id="GO:0017004">
    <property type="term" value="P:cytochrome complex assembly"/>
    <property type="evidence" value="ECO:0007669"/>
    <property type="project" value="UniProtKB-KW"/>
</dbReference>
<keyword evidence="7" id="KW-1185">Reference proteome</keyword>
<evidence type="ECO:0000256" key="1">
    <source>
        <dbReference type="ARBA" id="ARBA00009186"/>
    </source>
</evidence>
<dbReference type="EMBL" id="JAVDQD010000004">
    <property type="protein sequence ID" value="MDR6240143.1"/>
    <property type="molecule type" value="Genomic_DNA"/>
</dbReference>
<feature type="transmembrane region" description="Helical" evidence="3">
    <location>
        <begin position="107"/>
        <end position="125"/>
    </location>
</feature>
<dbReference type="RefSeq" id="WP_309940012.1">
    <property type="nucleotide sequence ID" value="NZ_AP025305.1"/>
</dbReference>
<comment type="caution">
    <text evidence="6">The sequence shown here is derived from an EMBL/GenBank/DDBJ whole genome shotgun (WGS) entry which is preliminary data.</text>
</comment>
<keyword evidence="2" id="KW-0201">Cytochrome c-type biogenesis</keyword>
<dbReference type="PRINTS" id="PR01410">
    <property type="entry name" value="CCBIOGENESIS"/>
</dbReference>
<dbReference type="PANTHER" id="PTHR43653">
    <property type="entry name" value="CYTOCHROME C ASSEMBLY PROTEIN-RELATED"/>
    <property type="match status" value="1"/>
</dbReference>